<gene>
    <name evidence="3" type="ORF">UC35_07095</name>
</gene>
<dbReference type="PROSITE" id="PS51257">
    <property type="entry name" value="PROKAR_LIPOPROTEIN"/>
    <property type="match status" value="1"/>
</dbReference>
<reference evidence="3 4" key="1">
    <citation type="journal article" date="2014" name="Int. J. Syst. Evol. Microbiol.">
        <title>Ramlibacter solisilvae sp. nov., isolated from forest soil, and emended description of the genus Ramlibacter.</title>
        <authorList>
            <person name="Lee H.J."/>
            <person name="Lee S.H."/>
            <person name="Lee S.S."/>
            <person name="Lee J.S."/>
            <person name="Kim Y."/>
            <person name="Kim S.C."/>
            <person name="Jeon C.O."/>
        </authorList>
    </citation>
    <scope>NUCLEOTIDE SEQUENCE [LARGE SCALE GENOMIC DNA]</scope>
    <source>
        <strain evidence="3 4">5-10</strain>
    </source>
</reference>
<dbReference type="AlphaFoldDB" id="A0A127JRV2"/>
<keyword evidence="2" id="KW-0812">Transmembrane</keyword>
<dbReference type="InterPro" id="IPR003423">
    <property type="entry name" value="OMP_efflux"/>
</dbReference>
<dbReference type="GO" id="GO:0015562">
    <property type="term" value="F:efflux transmembrane transporter activity"/>
    <property type="evidence" value="ECO:0007669"/>
    <property type="project" value="InterPro"/>
</dbReference>
<dbReference type="PANTHER" id="PTHR30203">
    <property type="entry name" value="OUTER MEMBRANE CATION EFFLUX PROTEIN"/>
    <property type="match status" value="1"/>
</dbReference>
<name>A0A127JRV2_9BURK</name>
<comment type="similarity">
    <text evidence="1 2">Belongs to the outer membrane factor (OMF) (TC 1.B.17) family.</text>
</comment>
<dbReference type="Pfam" id="PF02321">
    <property type="entry name" value="OEP"/>
    <property type="match status" value="2"/>
</dbReference>
<dbReference type="EMBL" id="CP010951">
    <property type="protein sequence ID" value="AMO22689.1"/>
    <property type="molecule type" value="Genomic_DNA"/>
</dbReference>
<dbReference type="Proteomes" id="UP000070433">
    <property type="component" value="Chromosome"/>
</dbReference>
<organism evidence="3 4">
    <name type="scientific">Ramlibacter tataouinensis</name>
    <dbReference type="NCBI Taxonomy" id="94132"/>
    <lineage>
        <taxon>Bacteria</taxon>
        <taxon>Pseudomonadati</taxon>
        <taxon>Pseudomonadota</taxon>
        <taxon>Betaproteobacteria</taxon>
        <taxon>Burkholderiales</taxon>
        <taxon>Comamonadaceae</taxon>
        <taxon>Ramlibacter</taxon>
    </lineage>
</organism>
<evidence type="ECO:0008006" key="5">
    <source>
        <dbReference type="Google" id="ProtNLM"/>
    </source>
</evidence>
<dbReference type="InterPro" id="IPR010131">
    <property type="entry name" value="MdtP/NodT-like"/>
</dbReference>
<dbReference type="Gene3D" id="2.20.200.10">
    <property type="entry name" value="Outer membrane efflux proteins (OEP)"/>
    <property type="match status" value="1"/>
</dbReference>
<dbReference type="RefSeq" id="WP_082792905.1">
    <property type="nucleotide sequence ID" value="NZ_CP010951.1"/>
</dbReference>
<protein>
    <recommendedName>
        <fullName evidence="5">RND transporter</fullName>
    </recommendedName>
</protein>
<comment type="subcellular location">
    <subcellularLocation>
        <location evidence="2">Cell membrane</location>
        <topology evidence="2">Lipid-anchor</topology>
    </subcellularLocation>
</comment>
<proteinExistence type="inferred from homology"/>
<keyword evidence="2" id="KW-1134">Transmembrane beta strand</keyword>
<dbReference type="GO" id="GO:0005886">
    <property type="term" value="C:plasma membrane"/>
    <property type="evidence" value="ECO:0007669"/>
    <property type="project" value="UniProtKB-SubCell"/>
</dbReference>
<dbReference type="PANTHER" id="PTHR30203:SF33">
    <property type="entry name" value="BLR4455 PROTEIN"/>
    <property type="match status" value="1"/>
</dbReference>
<evidence type="ECO:0000256" key="2">
    <source>
        <dbReference type="RuleBase" id="RU362097"/>
    </source>
</evidence>
<keyword evidence="4" id="KW-1185">Reference proteome</keyword>
<evidence type="ECO:0000313" key="4">
    <source>
        <dbReference type="Proteomes" id="UP000070433"/>
    </source>
</evidence>
<dbReference type="SUPFAM" id="SSF56954">
    <property type="entry name" value="Outer membrane efflux proteins (OEP)"/>
    <property type="match status" value="1"/>
</dbReference>
<dbReference type="Gene3D" id="1.20.1600.10">
    <property type="entry name" value="Outer membrane efflux proteins (OEP)"/>
    <property type="match status" value="1"/>
</dbReference>
<accession>A0A127JRV2</accession>
<sequence length="470" mass="50968">MKPRHVTTRAVAFAATVVAGCAVPPDARHETPQLELPVVAALVPDVPIEWWKSFNDVRLDALVAEALTNNRDLARAMARIDESRAVLRLAKANQLPRVDANVSGSRQRFGENAPLTIGGNQLTFNDFRANLSVAYEVDLWSRAANLSAAARDELLASEYARDTLRTALAAQVVQSYATLQSLDAQLVLYGQAVQAQRDSLSLQRLRFSAGDISELDIQQLDAELIDNESRLPKLDRARGEAERALALVLGRSPKDLIEQGVVRSETPTLRAGGVPEGLPSDLLLRRPDVQAAEARLRAAGARVDAARAAYFPGITLTAAYGFESTELSNLFDGRSLAWSIFAGLTQPIWDGGRIGAQYDATQARRRQVELDYRESVATAFKETRDALGAYGEANVSLQSAQLRSQALARAADLTRVRYDGGQLSRLDVINADRLALTALAQSADATRALTEAQANVFRALGGGWQVSSLR</sequence>
<evidence type="ECO:0000256" key="1">
    <source>
        <dbReference type="ARBA" id="ARBA00007613"/>
    </source>
</evidence>
<keyword evidence="2" id="KW-0564">Palmitate</keyword>
<evidence type="ECO:0000313" key="3">
    <source>
        <dbReference type="EMBL" id="AMO22689.1"/>
    </source>
</evidence>
<keyword evidence="2" id="KW-0449">Lipoprotein</keyword>
<keyword evidence="2" id="KW-0472">Membrane</keyword>
<dbReference type="OrthoDB" id="9770517at2"/>
<dbReference type="NCBIfam" id="TIGR01845">
    <property type="entry name" value="outer_NodT"/>
    <property type="match status" value="1"/>
</dbReference>